<name>A0A540QUV4_9ACTN</name>
<dbReference type="RefSeq" id="WP_048821230.1">
    <property type="nucleotide sequence ID" value="NZ_CP182305.1"/>
</dbReference>
<comment type="caution">
    <text evidence="3">The sequence shown here is derived from an EMBL/GenBank/DDBJ whole genome shotgun (WGS) entry which is preliminary data.</text>
</comment>
<evidence type="ECO:0000313" key="3">
    <source>
        <dbReference type="EMBL" id="TQE39281.1"/>
    </source>
</evidence>
<feature type="compositionally biased region" description="Basic and acidic residues" evidence="1">
    <location>
        <begin position="43"/>
        <end position="80"/>
    </location>
</feature>
<evidence type="ECO:0000256" key="1">
    <source>
        <dbReference type="SAM" id="MobiDB-lite"/>
    </source>
</evidence>
<feature type="region of interest" description="Disordered" evidence="1">
    <location>
        <begin position="43"/>
        <end position="120"/>
    </location>
</feature>
<dbReference type="AlphaFoldDB" id="A0A540QUV4"/>
<protein>
    <submittedName>
        <fullName evidence="3">Uncharacterized protein</fullName>
    </submittedName>
</protein>
<feature type="transmembrane region" description="Helical" evidence="2">
    <location>
        <begin position="20"/>
        <end position="39"/>
    </location>
</feature>
<feature type="compositionally biased region" description="Gly residues" evidence="1">
    <location>
        <begin position="110"/>
        <end position="120"/>
    </location>
</feature>
<dbReference type="Proteomes" id="UP000318720">
    <property type="component" value="Unassembled WGS sequence"/>
</dbReference>
<accession>A0A540QUV4</accession>
<dbReference type="GeneID" id="301702376"/>
<keyword evidence="2" id="KW-0472">Membrane</keyword>
<dbReference type="EMBL" id="SPAZ01000030">
    <property type="protein sequence ID" value="TQE39281.1"/>
    <property type="molecule type" value="Genomic_DNA"/>
</dbReference>
<proteinExistence type="predicted"/>
<keyword evidence="2" id="KW-0812">Transmembrane</keyword>
<dbReference type="Pfam" id="PF20087">
    <property type="entry name" value="DUF6479"/>
    <property type="match status" value="1"/>
</dbReference>
<sequence>MNMEWTYMAAERSVLGGIAPFLAGVVVVGVLVGALWLGARVRAREPRRPLPEEQPRLPDGGPVREEWENREPDEIPKSDLRLTPYEVHGNLGSRPSPSKERRRWSRGSSGSFGGGGLGAH</sequence>
<evidence type="ECO:0000313" key="4">
    <source>
        <dbReference type="Proteomes" id="UP000318720"/>
    </source>
</evidence>
<reference evidence="3 4" key="1">
    <citation type="submission" date="2019-03" db="EMBL/GenBank/DDBJ databases">
        <title>Comparative genomic analyses of the sweetpotato soil rot pathogen, Streptomyces ipomoeae.</title>
        <authorList>
            <person name="Ruschel Soares N."/>
            <person name="Badger J.H."/>
            <person name="Huguet-Tapia J.C."/>
            <person name="Clark C.A."/>
            <person name="Pettis G.S."/>
        </authorList>
    </citation>
    <scope>NUCLEOTIDE SEQUENCE [LARGE SCALE GENOMIC DNA]</scope>
    <source>
        <strain evidence="3 4">88-35</strain>
    </source>
</reference>
<organism evidence="3 4">
    <name type="scientific">Streptomyces ipomoeae</name>
    <dbReference type="NCBI Taxonomy" id="103232"/>
    <lineage>
        <taxon>Bacteria</taxon>
        <taxon>Bacillati</taxon>
        <taxon>Actinomycetota</taxon>
        <taxon>Actinomycetes</taxon>
        <taxon>Kitasatosporales</taxon>
        <taxon>Streptomycetaceae</taxon>
        <taxon>Streptomyces</taxon>
    </lineage>
</organism>
<gene>
    <name evidence="3" type="ORF">Sipo8835_02865</name>
</gene>
<dbReference type="InterPro" id="IPR045513">
    <property type="entry name" value="DUF6479"/>
</dbReference>
<evidence type="ECO:0000256" key="2">
    <source>
        <dbReference type="SAM" id="Phobius"/>
    </source>
</evidence>
<keyword evidence="2" id="KW-1133">Transmembrane helix</keyword>